<dbReference type="InterPro" id="IPR011009">
    <property type="entry name" value="Kinase-like_dom_sf"/>
</dbReference>
<dbReference type="GO" id="GO:0004674">
    <property type="term" value="F:protein serine/threonine kinase activity"/>
    <property type="evidence" value="ECO:0007669"/>
    <property type="project" value="UniProtKB-KW"/>
</dbReference>
<dbReference type="Gene3D" id="3.30.200.20">
    <property type="entry name" value="Phosphorylase Kinase, domain 1"/>
    <property type="match status" value="1"/>
</dbReference>
<evidence type="ECO:0000313" key="16">
    <source>
        <dbReference type="Proteomes" id="UP000008021"/>
    </source>
</evidence>
<dbReference type="PROSITE" id="PS00107">
    <property type="entry name" value="PROTEIN_KINASE_ATP"/>
    <property type="match status" value="1"/>
</dbReference>
<dbReference type="Gene3D" id="1.10.510.10">
    <property type="entry name" value="Transferase(Phosphotransferase) domain 1"/>
    <property type="match status" value="2"/>
</dbReference>
<evidence type="ECO:0000256" key="6">
    <source>
        <dbReference type="ARBA" id="ARBA00022777"/>
    </source>
</evidence>
<evidence type="ECO:0000259" key="13">
    <source>
        <dbReference type="PROSITE" id="PS50011"/>
    </source>
</evidence>
<dbReference type="InterPro" id="IPR018451">
    <property type="entry name" value="NAF/FISL_domain"/>
</dbReference>
<comment type="similarity">
    <text evidence="1">Belongs to the protein kinase superfamily. CAMK Ser/Thr protein kinase family. SNF1 subfamily.</text>
</comment>
<evidence type="ECO:0000313" key="15">
    <source>
        <dbReference type="EnsemblPlants" id="OMERI01G17370.7"/>
    </source>
</evidence>
<keyword evidence="6" id="KW-0418">Kinase</keyword>
<dbReference type="Proteomes" id="UP000008021">
    <property type="component" value="Chromosome 1"/>
</dbReference>
<keyword evidence="5 11" id="KW-0547">Nucleotide-binding</keyword>
<dbReference type="EC" id="2.7.11.1" evidence="2"/>
<evidence type="ECO:0000256" key="4">
    <source>
        <dbReference type="ARBA" id="ARBA00022679"/>
    </source>
</evidence>
<keyword evidence="16" id="KW-1185">Reference proteome</keyword>
<evidence type="ECO:0000256" key="7">
    <source>
        <dbReference type="ARBA" id="ARBA00022840"/>
    </source>
</evidence>
<evidence type="ECO:0000256" key="5">
    <source>
        <dbReference type="ARBA" id="ARBA00022741"/>
    </source>
</evidence>
<dbReference type="SUPFAM" id="SSF56112">
    <property type="entry name" value="Protein kinase-like (PK-like)"/>
    <property type="match status" value="1"/>
</dbReference>
<reference evidence="15" key="2">
    <citation type="submission" date="2018-05" db="EMBL/GenBank/DDBJ databases">
        <title>OmerRS3 (Oryza meridionalis Reference Sequence Version 3).</title>
        <authorList>
            <person name="Zhang J."/>
            <person name="Kudrna D."/>
            <person name="Lee S."/>
            <person name="Talag J."/>
            <person name="Welchert J."/>
            <person name="Wing R.A."/>
        </authorList>
    </citation>
    <scope>NUCLEOTIDE SEQUENCE [LARGE SCALE GENOMIC DNA]</scope>
    <source>
        <strain evidence="15">cv. OR44</strain>
    </source>
</reference>
<evidence type="ECO:0000256" key="10">
    <source>
        <dbReference type="ARBA" id="ARBA00048679"/>
    </source>
</evidence>
<dbReference type="PANTHER" id="PTHR43895">
    <property type="entry name" value="CALCIUM/CALMODULIN-DEPENDENT PROTEIN KINASE KINASE-RELATED"/>
    <property type="match status" value="1"/>
</dbReference>
<proteinExistence type="inferred from homology"/>
<dbReference type="Pfam" id="PF03822">
    <property type="entry name" value="NAF"/>
    <property type="match status" value="1"/>
</dbReference>
<dbReference type="CDD" id="cd12195">
    <property type="entry name" value="CIPK_C"/>
    <property type="match status" value="1"/>
</dbReference>
<feature type="compositionally biased region" description="Polar residues" evidence="12">
    <location>
        <begin position="390"/>
        <end position="405"/>
    </location>
</feature>
<name>A0A0E0C3A2_9ORYZ</name>
<evidence type="ECO:0000256" key="9">
    <source>
        <dbReference type="ARBA" id="ARBA00047899"/>
    </source>
</evidence>
<dbReference type="InterPro" id="IPR017441">
    <property type="entry name" value="Protein_kinase_ATP_BS"/>
</dbReference>
<dbReference type="PROSITE" id="PS50816">
    <property type="entry name" value="NAF"/>
    <property type="match status" value="1"/>
</dbReference>
<dbReference type="Gramene" id="OMERI01G17370.7">
    <property type="protein sequence ID" value="OMERI01G17370.7"/>
    <property type="gene ID" value="OMERI01G17370"/>
</dbReference>
<sequence>MVGGGALRRVGKYEVGRTIGEGTFAKVKFAQNTESGESVAMKVVDRSSILKHKMADQIKREISIMKLVRHPNVVLASRKKIFIILEFITGGELFDKIIRHGRLNEADARRYFQQLIDGVDFCHSKGVYHRDLKGGALLRTTCGTPNYVAPEVLSHKGYDGALADTWSCGVILYVLLAGYLPFDEVDLTTLYGKIESAEYSFPAWFPNGAKSLIRRILDPNPDKRIRIEEIRNDEWFKKNYEPTREIESEEVNLDDVNAAFDDPEEDADHTLDDEAGPLTLNAFDLIILSQGLNLAALFDRRQDYDKLQNRFLSRKPAKVIMSSMEVVAQSMGYKTHIRNYKMRVEGLNANKTSHLTVMLEIFEVAPSIFMIELQRAAGDTSDYNKPIQPSKPQSSINNNCDRSTN</sequence>
<protein>
    <recommendedName>
        <fullName evidence="2">non-specific serine/threonine protein kinase</fullName>
        <ecNumber evidence="2">2.7.11.1</ecNumber>
    </recommendedName>
</protein>
<accession>A0A0E0C3A2</accession>
<dbReference type="AlphaFoldDB" id="A0A0E0C3A2"/>
<evidence type="ECO:0000256" key="3">
    <source>
        <dbReference type="ARBA" id="ARBA00022527"/>
    </source>
</evidence>
<dbReference type="Gene3D" id="3.30.310.80">
    <property type="entry name" value="Kinase associated domain 1, KA1"/>
    <property type="match status" value="1"/>
</dbReference>
<reference evidence="15" key="1">
    <citation type="submission" date="2015-04" db="UniProtKB">
        <authorList>
            <consortium name="EnsemblPlants"/>
        </authorList>
    </citation>
    <scope>IDENTIFICATION</scope>
</reference>
<feature type="region of interest" description="Disordered" evidence="12">
    <location>
        <begin position="380"/>
        <end position="405"/>
    </location>
</feature>
<dbReference type="EnsemblPlants" id="OMERI01G17370.7">
    <property type="protein sequence ID" value="OMERI01G17370.7"/>
    <property type="gene ID" value="OMERI01G17370"/>
</dbReference>
<organism evidence="15">
    <name type="scientific">Oryza meridionalis</name>
    <dbReference type="NCBI Taxonomy" id="40149"/>
    <lineage>
        <taxon>Eukaryota</taxon>
        <taxon>Viridiplantae</taxon>
        <taxon>Streptophyta</taxon>
        <taxon>Embryophyta</taxon>
        <taxon>Tracheophyta</taxon>
        <taxon>Spermatophyta</taxon>
        <taxon>Magnoliopsida</taxon>
        <taxon>Liliopsida</taxon>
        <taxon>Poales</taxon>
        <taxon>Poaceae</taxon>
        <taxon>BOP clade</taxon>
        <taxon>Oryzoideae</taxon>
        <taxon>Oryzeae</taxon>
        <taxon>Oryzinae</taxon>
        <taxon>Oryza</taxon>
    </lineage>
</organism>
<feature type="domain" description="NAF" evidence="14">
    <location>
        <begin position="275"/>
        <end position="299"/>
    </location>
</feature>
<evidence type="ECO:0000256" key="12">
    <source>
        <dbReference type="SAM" id="MobiDB-lite"/>
    </source>
</evidence>
<keyword evidence="4" id="KW-0808">Transferase</keyword>
<feature type="binding site" evidence="11">
    <location>
        <position position="51"/>
    </location>
    <ligand>
        <name>ATP</name>
        <dbReference type="ChEBI" id="CHEBI:30616"/>
    </ligand>
</feature>
<feature type="domain" description="Protein kinase" evidence="13">
    <location>
        <begin position="13"/>
        <end position="236"/>
    </location>
</feature>
<dbReference type="PANTHER" id="PTHR43895:SF114">
    <property type="entry name" value="NON-SPECIFIC SERINE_THREONINE PROTEIN KINASE"/>
    <property type="match status" value="1"/>
</dbReference>
<dbReference type="InterPro" id="IPR000719">
    <property type="entry name" value="Prot_kinase_dom"/>
</dbReference>
<keyword evidence="7 11" id="KW-0067">ATP-binding</keyword>
<dbReference type="Pfam" id="PF00069">
    <property type="entry name" value="Pkinase"/>
    <property type="match status" value="2"/>
</dbReference>
<evidence type="ECO:0000259" key="14">
    <source>
        <dbReference type="PROSITE" id="PS50816"/>
    </source>
</evidence>
<evidence type="ECO:0000256" key="8">
    <source>
        <dbReference type="ARBA" id="ARBA00023211"/>
    </source>
</evidence>
<dbReference type="GO" id="GO:0007165">
    <property type="term" value="P:signal transduction"/>
    <property type="evidence" value="ECO:0007669"/>
    <property type="project" value="InterPro"/>
</dbReference>
<keyword evidence="8" id="KW-0464">Manganese</keyword>
<dbReference type="PROSITE" id="PS50011">
    <property type="entry name" value="PROTEIN_KINASE_DOM"/>
    <property type="match status" value="1"/>
</dbReference>
<dbReference type="FunFam" id="3.30.310.80:FF:000005">
    <property type="entry name" value="Non-specific serine/threonine protein kinase"/>
    <property type="match status" value="1"/>
</dbReference>
<comment type="catalytic activity">
    <reaction evidence="9">
        <text>L-threonyl-[protein] + ATP = O-phospho-L-threonyl-[protein] + ADP + H(+)</text>
        <dbReference type="Rhea" id="RHEA:46608"/>
        <dbReference type="Rhea" id="RHEA-COMP:11060"/>
        <dbReference type="Rhea" id="RHEA-COMP:11605"/>
        <dbReference type="ChEBI" id="CHEBI:15378"/>
        <dbReference type="ChEBI" id="CHEBI:30013"/>
        <dbReference type="ChEBI" id="CHEBI:30616"/>
        <dbReference type="ChEBI" id="CHEBI:61977"/>
        <dbReference type="ChEBI" id="CHEBI:456216"/>
        <dbReference type="EC" id="2.7.11.1"/>
    </reaction>
</comment>
<comment type="catalytic activity">
    <reaction evidence="10">
        <text>L-seryl-[protein] + ATP = O-phospho-L-seryl-[protein] + ADP + H(+)</text>
        <dbReference type="Rhea" id="RHEA:17989"/>
        <dbReference type="Rhea" id="RHEA-COMP:9863"/>
        <dbReference type="Rhea" id="RHEA-COMP:11604"/>
        <dbReference type="ChEBI" id="CHEBI:15378"/>
        <dbReference type="ChEBI" id="CHEBI:29999"/>
        <dbReference type="ChEBI" id="CHEBI:30616"/>
        <dbReference type="ChEBI" id="CHEBI:83421"/>
        <dbReference type="ChEBI" id="CHEBI:456216"/>
        <dbReference type="EC" id="2.7.11.1"/>
    </reaction>
</comment>
<dbReference type="FunFam" id="3.30.200.20:FF:000096">
    <property type="entry name" value="Non-specific serine/threonine protein kinase"/>
    <property type="match status" value="1"/>
</dbReference>
<evidence type="ECO:0000256" key="2">
    <source>
        <dbReference type="ARBA" id="ARBA00012513"/>
    </source>
</evidence>
<dbReference type="GO" id="GO:0005524">
    <property type="term" value="F:ATP binding"/>
    <property type="evidence" value="ECO:0007669"/>
    <property type="project" value="UniProtKB-UniRule"/>
</dbReference>
<evidence type="ECO:0000256" key="11">
    <source>
        <dbReference type="PROSITE-ProRule" id="PRU10141"/>
    </source>
</evidence>
<dbReference type="InterPro" id="IPR004041">
    <property type="entry name" value="NAF_dom"/>
</dbReference>
<evidence type="ECO:0000256" key="1">
    <source>
        <dbReference type="ARBA" id="ARBA00006234"/>
    </source>
</evidence>
<keyword evidence="3" id="KW-0723">Serine/threonine-protein kinase</keyword>